<evidence type="ECO:0000256" key="7">
    <source>
        <dbReference type="PROSITE-ProRule" id="PRU01172"/>
    </source>
</evidence>
<dbReference type="InterPro" id="IPR000203">
    <property type="entry name" value="GPS"/>
</dbReference>
<dbReference type="InterPro" id="IPR001759">
    <property type="entry name" value="PTX_dom"/>
</dbReference>
<comment type="similarity">
    <text evidence="2">Belongs to the G-protein coupled receptor 2 family. Adhesion G-protein coupled receptor (ADGR) subfamily.</text>
</comment>
<feature type="transmembrane region" description="Helical" evidence="9">
    <location>
        <begin position="919"/>
        <end position="944"/>
    </location>
</feature>
<organism evidence="13 14">
    <name type="scientific">Triplophysa rosa</name>
    <name type="common">Cave loach</name>
    <dbReference type="NCBI Taxonomy" id="992332"/>
    <lineage>
        <taxon>Eukaryota</taxon>
        <taxon>Metazoa</taxon>
        <taxon>Chordata</taxon>
        <taxon>Craniata</taxon>
        <taxon>Vertebrata</taxon>
        <taxon>Euteleostomi</taxon>
        <taxon>Actinopterygii</taxon>
        <taxon>Neopterygii</taxon>
        <taxon>Teleostei</taxon>
        <taxon>Ostariophysi</taxon>
        <taxon>Cypriniformes</taxon>
        <taxon>Nemacheilidae</taxon>
        <taxon>Triplophysa</taxon>
    </lineage>
</organism>
<dbReference type="PROSITE" id="PS51828">
    <property type="entry name" value="PTX_2"/>
    <property type="match status" value="1"/>
</dbReference>
<dbReference type="GO" id="GO:0005886">
    <property type="term" value="C:plasma membrane"/>
    <property type="evidence" value="ECO:0007669"/>
    <property type="project" value="TreeGrafter"/>
</dbReference>
<dbReference type="InterPro" id="IPR017981">
    <property type="entry name" value="GPCR_2-like_7TM"/>
</dbReference>
<evidence type="ECO:0000256" key="5">
    <source>
        <dbReference type="ARBA" id="ARBA00023136"/>
    </source>
</evidence>
<dbReference type="InterPro" id="IPR000832">
    <property type="entry name" value="GPCR_2_secretin-like"/>
</dbReference>
<feature type="transmembrane region" description="Helical" evidence="9">
    <location>
        <begin position="23"/>
        <end position="43"/>
    </location>
</feature>
<dbReference type="FunFam" id="1.20.1070.10:FF:000252">
    <property type="entry name" value="Adhesion G protein-coupled receptor D2"/>
    <property type="match status" value="1"/>
</dbReference>
<dbReference type="Gene3D" id="1.20.1070.10">
    <property type="entry name" value="Rhodopsin 7-helix transmembrane proteins"/>
    <property type="match status" value="1"/>
</dbReference>
<dbReference type="InterPro" id="IPR013320">
    <property type="entry name" value="ConA-like_dom_sf"/>
</dbReference>
<dbReference type="InterPro" id="IPR046338">
    <property type="entry name" value="GAIN_dom_sf"/>
</dbReference>
<evidence type="ECO:0000256" key="3">
    <source>
        <dbReference type="ARBA" id="ARBA00022692"/>
    </source>
</evidence>
<keyword evidence="14" id="KW-1185">Reference proteome</keyword>
<feature type="domain" description="G-protein coupled receptors family 2 profile 2" evidence="11">
    <location>
        <begin position="726"/>
        <end position="973"/>
    </location>
</feature>
<proteinExistence type="inferred from homology"/>
<dbReference type="EMBL" id="JAFHDT010000017">
    <property type="protein sequence ID" value="KAI7797507.1"/>
    <property type="molecule type" value="Genomic_DNA"/>
</dbReference>
<comment type="subcellular location">
    <subcellularLocation>
        <location evidence="1">Membrane</location>
        <topology evidence="1">Multi-pass membrane protein</topology>
    </subcellularLocation>
</comment>
<feature type="transmembrane region" description="Helical" evidence="9">
    <location>
        <begin position="728"/>
        <end position="753"/>
    </location>
</feature>
<dbReference type="SMART" id="SM00159">
    <property type="entry name" value="PTX"/>
    <property type="match status" value="1"/>
</dbReference>
<feature type="transmembrane region" description="Helical" evidence="9">
    <location>
        <begin position="765"/>
        <end position="783"/>
    </location>
</feature>
<dbReference type="GO" id="GO:0007166">
    <property type="term" value="P:cell surface receptor signaling pathway"/>
    <property type="evidence" value="ECO:0007669"/>
    <property type="project" value="InterPro"/>
</dbReference>
<feature type="transmembrane region" description="Helical" evidence="9">
    <location>
        <begin position="950"/>
        <end position="972"/>
    </location>
</feature>
<feature type="domain" description="GAIN-B" evidence="10">
    <location>
        <begin position="542"/>
        <end position="718"/>
    </location>
</feature>
<dbReference type="Proteomes" id="UP001059041">
    <property type="component" value="Linkage Group LG17"/>
</dbReference>
<sequence length="1058" mass="118289">MDAWSPEDHHTENNRRRNSKYTYVKMSTLLFGVILANAMIVGMCEQSDMAESGFLDTADSNLLIHKKSVYQLVDATLGFDNALKNCKGQFGELTLSELNDDEEGAQQLLTRHNLKGPIWFQSRNAKNPMAGQVKKKTVLPGLSFKFKDGFARMNASFPSLSAVSVCARVQWDPRHENISTVFSYASPVFTNEFQLRGQIEETRPNKPAKKVRLALLIQGNHPAYKAELPLDENWHHVCVTWRRHDTFWAIYVDGKESDSGTVAADPQDIHGDGIFIVGQDQDTFGGTFTEPFVGNLTDLNIWDGALELKEVKELEACSELTNHRAIFRWEDWNLTVHPSVKNLSATLDCPDPQKPTQIQKDQCTIFSVSSDGRHEYSTTPCTHTYPFICKFSKECYVKMKDVKESLKSNPSSFMQHLMKLGMSADDVFSDTVDGQSWTSVSHLLNVSEQAVSMEPKGLEGRDIISLMRVLSRASNLPSTANKSCHDAERLGQSFINLADSLLNQDNATWNSIKEVVKGPMAVIQNVDRMVTNLNSLLMNDTDIVQIQSENIKLQVQQKILSEGSGFSAFCGSDVGNGDCISVPAKDMKELHNNGYRKVTLLNTWYNSVKCFSDIQQNITLPPTATDGSLKMVLGSSIISSAVLRDGQYVSIAVQFTLRHITEETSKEIICAFWDFNLTQGGGWSKKGCFKILSQNNSTTCYCNHTTNFALLLQIEDVEGESHYISLQIFSFIASGVSLCGLTFTFILFIALGVPKSDRTTVHKNLIVALAVSQLLLIFSDWAAKDQKACWLVTVLLHLFFLSSFCWMLVEGLLLWSKVVSVNISEERRMKLYYVLGWGLPVVIVAVTLAVTLDRYKAEEYCWLNVKSAVIWAFAGPVLFVVSVNAVVLFRVVMVTVASARRKAKMLTPSSDSKLHTLDLTWAATRPVLILLPVLGLTWLCGVLVHLSVVLAYIFIILNGFQGLYIFLVYAVYNSEVRNAIKRIQEKRKALSFTNCSQPTSFMPSQKSPSESWVHSLPTHSSPDNSESSTPMSRSLVFKNERFKEDNIVVQLTAFKPSD</sequence>
<name>A0A9W7WDT4_TRIRA</name>
<dbReference type="PROSITE" id="PS50261">
    <property type="entry name" value="G_PROTEIN_RECEP_F2_4"/>
    <property type="match status" value="1"/>
</dbReference>
<dbReference type="SUPFAM" id="SSF81321">
    <property type="entry name" value="Family A G protein-coupled receptor-like"/>
    <property type="match status" value="1"/>
</dbReference>
<evidence type="ECO:0000313" key="13">
    <source>
        <dbReference type="EMBL" id="KAI7797507.1"/>
    </source>
</evidence>
<keyword evidence="6" id="KW-1015">Disulfide bond</keyword>
<dbReference type="PRINTS" id="PR00249">
    <property type="entry name" value="GPCRSECRETIN"/>
</dbReference>
<evidence type="ECO:0000256" key="8">
    <source>
        <dbReference type="SAM" id="MobiDB-lite"/>
    </source>
</evidence>
<keyword evidence="5 9" id="KW-0472">Membrane</keyword>
<dbReference type="GO" id="GO:0007189">
    <property type="term" value="P:adenylate cyclase-activating G protein-coupled receptor signaling pathway"/>
    <property type="evidence" value="ECO:0007669"/>
    <property type="project" value="TreeGrafter"/>
</dbReference>
<reference evidence="13" key="1">
    <citation type="submission" date="2021-02" db="EMBL/GenBank/DDBJ databases">
        <title>Comparative genomics reveals that relaxation of natural selection precedes convergent phenotypic evolution of cavefish.</title>
        <authorList>
            <person name="Peng Z."/>
        </authorList>
    </citation>
    <scope>NUCLEOTIDE SEQUENCE</scope>
    <source>
        <tissue evidence="13">Muscle</tissue>
    </source>
</reference>
<dbReference type="Pfam" id="PF00354">
    <property type="entry name" value="Pentaxin"/>
    <property type="match status" value="1"/>
</dbReference>
<comment type="caution">
    <text evidence="13">The sequence shown here is derived from an EMBL/GenBank/DDBJ whole genome shotgun (WGS) entry which is preliminary data.</text>
</comment>
<dbReference type="AlphaFoldDB" id="A0A9W7WDT4"/>
<evidence type="ECO:0000259" key="11">
    <source>
        <dbReference type="PROSITE" id="PS50261"/>
    </source>
</evidence>
<evidence type="ECO:0000256" key="1">
    <source>
        <dbReference type="ARBA" id="ARBA00004141"/>
    </source>
</evidence>
<keyword evidence="3 9" id="KW-0812">Transmembrane</keyword>
<evidence type="ECO:0000259" key="10">
    <source>
        <dbReference type="PROSITE" id="PS50221"/>
    </source>
</evidence>
<keyword evidence="13" id="KW-0675">Receptor</keyword>
<dbReference type="Pfam" id="PF01825">
    <property type="entry name" value="GPS"/>
    <property type="match status" value="1"/>
</dbReference>
<protein>
    <submittedName>
        <fullName evidence="13">G-protein coupled receptor 144</fullName>
    </submittedName>
</protein>
<evidence type="ECO:0000256" key="4">
    <source>
        <dbReference type="ARBA" id="ARBA00022989"/>
    </source>
</evidence>
<feature type="transmembrane region" description="Helical" evidence="9">
    <location>
        <begin position="831"/>
        <end position="850"/>
    </location>
</feature>
<dbReference type="PANTHER" id="PTHR12011:SF58">
    <property type="entry name" value="ADHESION G-PROTEIN COUPLED RECEPTOR D2"/>
    <property type="match status" value="1"/>
</dbReference>
<dbReference type="GO" id="GO:0004930">
    <property type="term" value="F:G protein-coupled receptor activity"/>
    <property type="evidence" value="ECO:0007669"/>
    <property type="project" value="InterPro"/>
</dbReference>
<dbReference type="PANTHER" id="PTHR12011">
    <property type="entry name" value="ADHESION G-PROTEIN COUPLED RECEPTOR"/>
    <property type="match status" value="1"/>
</dbReference>
<dbReference type="Gene3D" id="2.60.220.50">
    <property type="match status" value="1"/>
</dbReference>
<gene>
    <name evidence="13" type="ORF">IRJ41_014138</name>
</gene>
<dbReference type="InterPro" id="IPR057244">
    <property type="entry name" value="GAIN_B"/>
</dbReference>
<evidence type="ECO:0000256" key="9">
    <source>
        <dbReference type="SAM" id="Phobius"/>
    </source>
</evidence>
<dbReference type="Gene3D" id="2.60.120.200">
    <property type="match status" value="1"/>
</dbReference>
<feature type="domain" description="Pentraxin (PTX)" evidence="12">
    <location>
        <begin position="133"/>
        <end position="349"/>
    </location>
</feature>
<dbReference type="PROSITE" id="PS50221">
    <property type="entry name" value="GAIN_B"/>
    <property type="match status" value="1"/>
</dbReference>
<evidence type="ECO:0000259" key="12">
    <source>
        <dbReference type="PROSITE" id="PS51828"/>
    </source>
</evidence>
<dbReference type="SUPFAM" id="SSF49899">
    <property type="entry name" value="Concanavalin A-like lectins/glucanases"/>
    <property type="match status" value="1"/>
</dbReference>
<feature type="transmembrane region" description="Helical" evidence="9">
    <location>
        <begin position="795"/>
        <end position="819"/>
    </location>
</feature>
<dbReference type="SMART" id="SM00303">
    <property type="entry name" value="GPS"/>
    <property type="match status" value="1"/>
</dbReference>
<evidence type="ECO:0000256" key="2">
    <source>
        <dbReference type="ARBA" id="ARBA00007343"/>
    </source>
</evidence>
<feature type="transmembrane region" description="Helical" evidence="9">
    <location>
        <begin position="870"/>
        <end position="898"/>
    </location>
</feature>
<comment type="caution">
    <text evidence="7">Lacks conserved residue(s) required for the propagation of feature annotation.</text>
</comment>
<feature type="region of interest" description="Disordered" evidence="8">
    <location>
        <begin position="997"/>
        <end position="1032"/>
    </location>
</feature>
<dbReference type="Pfam" id="PF00002">
    <property type="entry name" value="7tm_2"/>
    <property type="match status" value="1"/>
</dbReference>
<keyword evidence="4 9" id="KW-1133">Transmembrane helix</keyword>
<evidence type="ECO:0000313" key="14">
    <source>
        <dbReference type="Proteomes" id="UP001059041"/>
    </source>
</evidence>
<evidence type="ECO:0000256" key="6">
    <source>
        <dbReference type="ARBA" id="ARBA00023157"/>
    </source>
</evidence>
<accession>A0A9W7WDT4</accession>